<evidence type="ECO:0000259" key="7">
    <source>
        <dbReference type="Pfam" id="PF02687"/>
    </source>
</evidence>
<feature type="domain" description="MacB-like periplasmic core" evidence="8">
    <location>
        <begin position="22"/>
        <end position="239"/>
    </location>
</feature>
<feature type="transmembrane region" description="Helical" evidence="6">
    <location>
        <begin position="20"/>
        <end position="41"/>
    </location>
</feature>
<feature type="transmembrane region" description="Helical" evidence="6">
    <location>
        <begin position="425"/>
        <end position="449"/>
    </location>
</feature>
<evidence type="ECO:0000313" key="9">
    <source>
        <dbReference type="EMBL" id="MCA6075184.1"/>
    </source>
</evidence>
<proteinExistence type="predicted"/>
<dbReference type="PANTHER" id="PTHR30572:SF18">
    <property type="entry name" value="ABC-TYPE MACROLIDE FAMILY EXPORT SYSTEM PERMEASE COMPONENT 2"/>
    <property type="match status" value="1"/>
</dbReference>
<dbReference type="AlphaFoldDB" id="A0A9X1HVY9"/>
<dbReference type="EMBL" id="JAIXNE010000004">
    <property type="protein sequence ID" value="MCA6077489.1"/>
    <property type="molecule type" value="Genomic_DNA"/>
</dbReference>
<keyword evidence="12" id="KW-1185">Reference proteome</keyword>
<dbReference type="InterPro" id="IPR050250">
    <property type="entry name" value="Macrolide_Exporter_MacB"/>
</dbReference>
<evidence type="ECO:0000256" key="1">
    <source>
        <dbReference type="ARBA" id="ARBA00004651"/>
    </source>
</evidence>
<dbReference type="GO" id="GO:0005886">
    <property type="term" value="C:plasma membrane"/>
    <property type="evidence" value="ECO:0007669"/>
    <property type="project" value="UniProtKB-SubCell"/>
</dbReference>
<name>A0A9X1HVY9_9BACT</name>
<keyword evidence="2" id="KW-1003">Cell membrane</keyword>
<evidence type="ECO:0000256" key="3">
    <source>
        <dbReference type="ARBA" id="ARBA00022692"/>
    </source>
</evidence>
<evidence type="ECO:0000313" key="11">
    <source>
        <dbReference type="EMBL" id="MCA6077489.1"/>
    </source>
</evidence>
<evidence type="ECO:0000256" key="2">
    <source>
        <dbReference type="ARBA" id="ARBA00022475"/>
    </source>
</evidence>
<dbReference type="EMBL" id="JAIXNE010000003">
    <property type="protein sequence ID" value="MCA6076361.1"/>
    <property type="molecule type" value="Genomic_DNA"/>
</dbReference>
<feature type="transmembrane region" description="Helical" evidence="6">
    <location>
        <begin position="667"/>
        <end position="692"/>
    </location>
</feature>
<evidence type="ECO:0000259" key="8">
    <source>
        <dbReference type="Pfam" id="PF12704"/>
    </source>
</evidence>
<comment type="subcellular location">
    <subcellularLocation>
        <location evidence="1">Cell membrane</location>
        <topology evidence="1">Multi-pass membrane protein</topology>
    </subcellularLocation>
</comment>
<dbReference type="EMBL" id="JAIXNE010000002">
    <property type="protein sequence ID" value="MCA6075184.1"/>
    <property type="molecule type" value="Genomic_DNA"/>
</dbReference>
<protein>
    <submittedName>
        <fullName evidence="11">ABC transporter permease</fullName>
    </submittedName>
</protein>
<keyword evidence="4 6" id="KW-1133">Transmembrane helix</keyword>
<comment type="caution">
    <text evidence="11">The sequence shown here is derived from an EMBL/GenBank/DDBJ whole genome shotgun (WGS) entry which is preliminary data.</text>
</comment>
<feature type="transmembrane region" description="Helical" evidence="6">
    <location>
        <begin position="719"/>
        <end position="738"/>
    </location>
</feature>
<feature type="transmembrane region" description="Helical" evidence="6">
    <location>
        <begin position="383"/>
        <end position="405"/>
    </location>
</feature>
<gene>
    <name evidence="9" type="ORF">LDX50_09900</name>
    <name evidence="10" type="ORF">LDX50_15870</name>
    <name evidence="11" type="ORF">LDX50_21590</name>
</gene>
<organism evidence="11 12">
    <name type="scientific">Fulvivirga sedimenti</name>
    <dbReference type="NCBI Taxonomy" id="2879465"/>
    <lineage>
        <taxon>Bacteria</taxon>
        <taxon>Pseudomonadati</taxon>
        <taxon>Bacteroidota</taxon>
        <taxon>Cytophagia</taxon>
        <taxon>Cytophagales</taxon>
        <taxon>Fulvivirgaceae</taxon>
        <taxon>Fulvivirga</taxon>
    </lineage>
</organism>
<feature type="domain" description="ABC3 transporter permease C-terminal" evidence="7">
    <location>
        <begin position="670"/>
        <end position="784"/>
    </location>
</feature>
<evidence type="ECO:0000313" key="10">
    <source>
        <dbReference type="EMBL" id="MCA6076361.1"/>
    </source>
</evidence>
<feature type="domain" description="ABC3 transporter permease C-terminal" evidence="7">
    <location>
        <begin position="291"/>
        <end position="408"/>
    </location>
</feature>
<feature type="domain" description="MacB-like periplasmic core" evidence="8">
    <location>
        <begin position="435"/>
        <end position="622"/>
    </location>
</feature>
<dbReference type="PANTHER" id="PTHR30572">
    <property type="entry name" value="MEMBRANE COMPONENT OF TRANSPORTER-RELATED"/>
    <property type="match status" value="1"/>
</dbReference>
<reference evidence="11" key="1">
    <citation type="submission" date="2021-09" db="EMBL/GenBank/DDBJ databases">
        <title>Fulvivirga sp. isolated from coastal sediment.</title>
        <authorList>
            <person name="Yu H."/>
        </authorList>
    </citation>
    <scope>NUCLEOTIDE SEQUENCE</scope>
    <source>
        <strain evidence="11">1062</strain>
    </source>
</reference>
<evidence type="ECO:0000256" key="4">
    <source>
        <dbReference type="ARBA" id="ARBA00022989"/>
    </source>
</evidence>
<feature type="transmembrane region" description="Helical" evidence="6">
    <location>
        <begin position="758"/>
        <end position="777"/>
    </location>
</feature>
<evidence type="ECO:0000256" key="6">
    <source>
        <dbReference type="SAM" id="Phobius"/>
    </source>
</evidence>
<dbReference type="RefSeq" id="WP_225698289.1">
    <property type="nucleotide sequence ID" value="NZ_JAIXNE010000002.1"/>
</dbReference>
<evidence type="ECO:0000256" key="5">
    <source>
        <dbReference type="ARBA" id="ARBA00023136"/>
    </source>
</evidence>
<keyword evidence="3 6" id="KW-0812">Transmembrane</keyword>
<dbReference type="Pfam" id="PF02687">
    <property type="entry name" value="FtsX"/>
    <property type="match status" value="2"/>
</dbReference>
<dbReference type="InterPro" id="IPR025857">
    <property type="entry name" value="MacB_PCD"/>
</dbReference>
<dbReference type="Proteomes" id="UP001139409">
    <property type="component" value="Unassembled WGS sequence"/>
</dbReference>
<sequence length="791" mass="89876">MFRNYIKIAFRSLLKNKSYVIINTLGMGTAIATCIIAYLNYDFNNKFDRDQEHFDEIYHVVSVRDYNDGEQPYGITPLKFSEFMDPETSAIDEIVRIIPAYGSVKIKEEVLETNILFADPSVFNVFSFEILKGGIRDFEGPEIVITEEAALKYFGNSDPIGQTVEHIVDDQPKPYTVIAVIKDLPENSSLEFVEAIAPMDNYRYVVKDLYDQMWNYWSTTFVRLKDPSKMALVEAEMNKIIPEQNEAREDFKLLRFELMPLDGMADRGQNSEIWSMWLTRGVPAAAIVGPMVMALLLMLLACFNYTNTSIAMSGRRLKEIGLRKVMGGLRKQLMFQFILENMVLCLFALFVGIMIAELIIPYYNSMWDFVTLRIDYLENRDLLLFMFILILLVGLIAGSYPSYFVSSFEATPILRGTVKFGGNTVLSKVLLSLQLSISLIAIVAAFVFIHNAKFQENFDLGFNRDQIIYTYVNNGQEYENLSNALRSYEEIDQIAGTEQHILSYTGGMTIDLNDEEYQVEAYRVGHDYFDIMDIEVLEGRGFREDSETDMNESVVANEMFLKEFNIQNPIGQRIMWNDSVSLYIVGVVENTFTNALWGPVEPILFRPAKKEDFQRIVLKTSPENMIKAHEILGEEYSKLFPFRIYNGVYMNDEMAEEKVVNRNIVTIFTFLGVVALILSVTGLYAMISLNLLKRTKEIGVRKVVGASVPSLIMKLNKPFMIIVLASVVLGCVTSYFLVDGLLSMIWEHYASPNAGSMFIGSLILVVVALVTVTGKVFKAASVNPVESLRSE</sequence>
<dbReference type="GO" id="GO:0022857">
    <property type="term" value="F:transmembrane transporter activity"/>
    <property type="evidence" value="ECO:0007669"/>
    <property type="project" value="TreeGrafter"/>
</dbReference>
<accession>A0A9X1HVY9</accession>
<keyword evidence="5 6" id="KW-0472">Membrane</keyword>
<feature type="transmembrane region" description="Helical" evidence="6">
    <location>
        <begin position="333"/>
        <end position="363"/>
    </location>
</feature>
<evidence type="ECO:0000313" key="12">
    <source>
        <dbReference type="Proteomes" id="UP001139409"/>
    </source>
</evidence>
<dbReference type="InterPro" id="IPR003838">
    <property type="entry name" value="ABC3_permease_C"/>
</dbReference>
<feature type="transmembrane region" description="Helical" evidence="6">
    <location>
        <begin position="284"/>
        <end position="306"/>
    </location>
</feature>
<dbReference type="Pfam" id="PF12704">
    <property type="entry name" value="MacB_PCD"/>
    <property type="match status" value="2"/>
</dbReference>